<feature type="domain" description="NIF system FeS cluster assembly NifU C-terminal" evidence="1">
    <location>
        <begin position="5"/>
        <end position="71"/>
    </location>
</feature>
<dbReference type="EMBL" id="FQ312005">
    <property type="protein sequence ID" value="CBW27720.1"/>
    <property type="molecule type" value="Genomic_DNA"/>
</dbReference>
<dbReference type="InterPro" id="IPR001075">
    <property type="entry name" value="NIF_FeS_clus_asmbl_NifU_C"/>
</dbReference>
<dbReference type="GO" id="GO:0005506">
    <property type="term" value="F:iron ion binding"/>
    <property type="evidence" value="ECO:0007669"/>
    <property type="project" value="InterPro"/>
</dbReference>
<accession>E1WYT0</accession>
<dbReference type="Proteomes" id="UP000008963">
    <property type="component" value="Chromosome"/>
</dbReference>
<organism evidence="2 3">
    <name type="scientific">Halobacteriovorax marinus (strain ATCC BAA-682 / DSM 15412 / SJ)</name>
    <name type="common">Bacteriovorax marinus</name>
    <dbReference type="NCBI Taxonomy" id="862908"/>
    <lineage>
        <taxon>Bacteria</taxon>
        <taxon>Pseudomonadati</taxon>
        <taxon>Bdellovibrionota</taxon>
        <taxon>Bacteriovoracia</taxon>
        <taxon>Bacteriovoracales</taxon>
        <taxon>Halobacteriovoraceae</taxon>
        <taxon>Halobacteriovorax</taxon>
    </lineage>
</organism>
<sequence length="85" mass="9226">MIRKIENLFDEQVRPALAAHGGNVEVIDIDNGKLFVKLSGGCQGCSSSSATLKDGIERMVKQNFPEIEEVVDLTDHASGDSPYFS</sequence>
<name>E1WYT0_HALMS</name>
<dbReference type="RefSeq" id="WP_014245492.1">
    <property type="nucleotide sequence ID" value="NC_016620.1"/>
</dbReference>
<dbReference type="STRING" id="862908.BMS_2953"/>
<evidence type="ECO:0000313" key="3">
    <source>
        <dbReference type="Proteomes" id="UP000008963"/>
    </source>
</evidence>
<dbReference type="PATRIC" id="fig|862908.3.peg.2824"/>
<evidence type="ECO:0000313" key="2">
    <source>
        <dbReference type="EMBL" id="CBW27720.1"/>
    </source>
</evidence>
<dbReference type="Pfam" id="PF01106">
    <property type="entry name" value="NifU"/>
    <property type="match status" value="1"/>
</dbReference>
<dbReference type="GO" id="GO:0051536">
    <property type="term" value="F:iron-sulfur cluster binding"/>
    <property type="evidence" value="ECO:0007669"/>
    <property type="project" value="InterPro"/>
</dbReference>
<dbReference type="GO" id="GO:0016226">
    <property type="term" value="P:iron-sulfur cluster assembly"/>
    <property type="evidence" value="ECO:0007669"/>
    <property type="project" value="InterPro"/>
</dbReference>
<dbReference type="PANTHER" id="PTHR11178:SF51">
    <property type="entry name" value="FE_S BIOGENESIS PROTEIN NFUA"/>
    <property type="match status" value="1"/>
</dbReference>
<dbReference type="InterPro" id="IPR034904">
    <property type="entry name" value="FSCA_dom_sf"/>
</dbReference>
<dbReference type="OrthoDB" id="9796965at2"/>
<protein>
    <recommendedName>
        <fullName evidence="1">NIF system FeS cluster assembly NifU C-terminal domain-containing protein</fullName>
    </recommendedName>
</protein>
<dbReference type="SUPFAM" id="SSF117916">
    <property type="entry name" value="Fe-S cluster assembly (FSCA) domain-like"/>
    <property type="match status" value="1"/>
</dbReference>
<dbReference type="AlphaFoldDB" id="E1WYT0"/>
<dbReference type="eggNOG" id="COG0694">
    <property type="taxonomic scope" value="Bacteria"/>
</dbReference>
<dbReference type="KEGG" id="bmx:BMS_2953"/>
<evidence type="ECO:0000259" key="1">
    <source>
        <dbReference type="Pfam" id="PF01106"/>
    </source>
</evidence>
<proteinExistence type="predicted"/>
<dbReference type="PANTHER" id="PTHR11178">
    <property type="entry name" value="IRON-SULFUR CLUSTER SCAFFOLD PROTEIN NFU-RELATED"/>
    <property type="match status" value="1"/>
</dbReference>
<gene>
    <name evidence="2" type="ordered locus">BMS_2953</name>
</gene>
<keyword evidence="3" id="KW-1185">Reference proteome</keyword>
<reference evidence="3" key="1">
    <citation type="journal article" date="2013" name="ISME J.">
        <title>A small predatory core genome in the divergent marine Bacteriovorax marinus SJ and the terrestrial Bdellovibrio bacteriovorus.</title>
        <authorList>
            <person name="Crossman L.C."/>
            <person name="Chen H."/>
            <person name="Cerdeno-Tarraga A.M."/>
            <person name="Brooks K."/>
            <person name="Quail M.A."/>
            <person name="Pineiro S.A."/>
            <person name="Hobley L."/>
            <person name="Sockett R.E."/>
            <person name="Bentley S.D."/>
            <person name="Parkhill J."/>
            <person name="Williams H.N."/>
            <person name="Stine O.C."/>
        </authorList>
    </citation>
    <scope>NUCLEOTIDE SEQUENCE [LARGE SCALE GENOMIC DNA]</scope>
    <source>
        <strain evidence="3">ATCC BAA-682 / DSM 15412 / SJ</strain>
    </source>
</reference>
<dbReference type="Gene3D" id="3.30.300.130">
    <property type="entry name" value="Fe-S cluster assembly (FSCA)"/>
    <property type="match status" value="1"/>
</dbReference>
<dbReference type="HOGENOM" id="CLU_060555_4_3_7"/>